<evidence type="ECO:0000256" key="1">
    <source>
        <dbReference type="SAM" id="MobiDB-lite"/>
    </source>
</evidence>
<evidence type="ECO:0000313" key="2">
    <source>
        <dbReference type="EMBL" id="KKL06499.1"/>
    </source>
</evidence>
<accession>A0A0F9AAC4</accession>
<comment type="caution">
    <text evidence="2">The sequence shown here is derived from an EMBL/GenBank/DDBJ whole genome shotgun (WGS) entry which is preliminary data.</text>
</comment>
<feature type="compositionally biased region" description="Basic and acidic residues" evidence="1">
    <location>
        <begin position="20"/>
        <end position="44"/>
    </location>
</feature>
<feature type="region of interest" description="Disordered" evidence="1">
    <location>
        <begin position="1"/>
        <end position="44"/>
    </location>
</feature>
<sequence>MTTNKCDETSLKAATPIQKDICDKEAGNDKRTDPERRESTHGRR</sequence>
<name>A0A0F9AAC4_9ZZZZ</name>
<reference evidence="2" key="1">
    <citation type="journal article" date="2015" name="Nature">
        <title>Complex archaea that bridge the gap between prokaryotes and eukaryotes.</title>
        <authorList>
            <person name="Spang A."/>
            <person name="Saw J.H."/>
            <person name="Jorgensen S.L."/>
            <person name="Zaremba-Niedzwiedzka K."/>
            <person name="Martijn J."/>
            <person name="Lind A.E."/>
            <person name="van Eijk R."/>
            <person name="Schleper C."/>
            <person name="Guy L."/>
            <person name="Ettema T.J."/>
        </authorList>
    </citation>
    <scope>NUCLEOTIDE SEQUENCE</scope>
</reference>
<dbReference type="EMBL" id="LAZR01043677">
    <property type="protein sequence ID" value="KKL06499.1"/>
    <property type="molecule type" value="Genomic_DNA"/>
</dbReference>
<gene>
    <name evidence="2" type="ORF">LCGC14_2595450</name>
</gene>
<protein>
    <submittedName>
        <fullName evidence="2">Uncharacterized protein</fullName>
    </submittedName>
</protein>
<dbReference type="AlphaFoldDB" id="A0A0F9AAC4"/>
<feature type="compositionally biased region" description="Basic and acidic residues" evidence="1">
    <location>
        <begin position="1"/>
        <end position="10"/>
    </location>
</feature>
<proteinExistence type="predicted"/>
<feature type="non-terminal residue" evidence="2">
    <location>
        <position position="44"/>
    </location>
</feature>
<organism evidence="2">
    <name type="scientific">marine sediment metagenome</name>
    <dbReference type="NCBI Taxonomy" id="412755"/>
    <lineage>
        <taxon>unclassified sequences</taxon>
        <taxon>metagenomes</taxon>
        <taxon>ecological metagenomes</taxon>
    </lineage>
</organism>